<dbReference type="EMBL" id="GGEC01077394">
    <property type="protein sequence ID" value="MBX57878.1"/>
    <property type="molecule type" value="Transcribed_RNA"/>
</dbReference>
<evidence type="ECO:0000313" key="1">
    <source>
        <dbReference type="EMBL" id="MBX57878.1"/>
    </source>
</evidence>
<organism evidence="1">
    <name type="scientific">Rhizophora mucronata</name>
    <name type="common">Asiatic mangrove</name>
    <dbReference type="NCBI Taxonomy" id="61149"/>
    <lineage>
        <taxon>Eukaryota</taxon>
        <taxon>Viridiplantae</taxon>
        <taxon>Streptophyta</taxon>
        <taxon>Embryophyta</taxon>
        <taxon>Tracheophyta</taxon>
        <taxon>Spermatophyta</taxon>
        <taxon>Magnoliopsida</taxon>
        <taxon>eudicotyledons</taxon>
        <taxon>Gunneridae</taxon>
        <taxon>Pentapetalae</taxon>
        <taxon>rosids</taxon>
        <taxon>fabids</taxon>
        <taxon>Malpighiales</taxon>
        <taxon>Rhizophoraceae</taxon>
        <taxon>Rhizophora</taxon>
    </lineage>
</organism>
<dbReference type="AlphaFoldDB" id="A0A2P2PT02"/>
<accession>A0A2P2PT02</accession>
<protein>
    <submittedName>
        <fullName evidence="1">Uncharacterized protein</fullName>
    </submittedName>
</protein>
<sequence length="35" mass="3842">MLWVAEGVEVLLVAVAVECEDDELAVFSFVGKNIF</sequence>
<name>A0A2P2PT02_RHIMU</name>
<reference evidence="1" key="1">
    <citation type="submission" date="2018-02" db="EMBL/GenBank/DDBJ databases">
        <title>Rhizophora mucronata_Transcriptome.</title>
        <authorList>
            <person name="Meera S.P."/>
            <person name="Sreeshan A."/>
            <person name="Augustine A."/>
        </authorList>
    </citation>
    <scope>NUCLEOTIDE SEQUENCE</scope>
    <source>
        <tissue evidence="1">Leaf</tissue>
    </source>
</reference>
<proteinExistence type="predicted"/>